<dbReference type="InterPro" id="IPR046300">
    <property type="entry name" value="DUF6415"/>
</dbReference>
<proteinExistence type="predicted"/>
<comment type="caution">
    <text evidence="1">The sequence shown here is derived from an EMBL/GenBank/DDBJ whole genome shotgun (WGS) entry which is preliminary data.</text>
</comment>
<reference evidence="1 2" key="1">
    <citation type="submission" date="2024-01" db="EMBL/GenBank/DDBJ databases">
        <title>Genome mining of biosynthetic gene clusters to explore secondary metabolites of Streptomyces sp.</title>
        <authorList>
            <person name="Baig A."/>
            <person name="Ajitkumar Shintre N."/>
            <person name="Kumar H."/>
            <person name="Anbarasu A."/>
            <person name="Ramaiah S."/>
        </authorList>
    </citation>
    <scope>NUCLEOTIDE SEQUENCE [LARGE SCALE GENOMIC DNA]</scope>
    <source>
        <strain evidence="1 2">A57</strain>
    </source>
</reference>
<name>A0ABV5EM85_9ACTN</name>
<sequence>MNTVPHTANASARPAPLAQMRSSASWFVGQATLPGHQTVLGFVDEFQADLEWLVPRVEQLAAALPEGDGPARMALAGVSEARQRLDLPEASGLQGEVRRVERLARSVLALCDHHDVLTGMVRCLVCDQRIEDDAWTPYDKVSPSGGAIRAGRIHQGCAP</sequence>
<dbReference type="EMBL" id="JAYMRP010000065">
    <property type="protein sequence ID" value="MFB8777970.1"/>
    <property type="molecule type" value="Genomic_DNA"/>
</dbReference>
<keyword evidence="2" id="KW-1185">Reference proteome</keyword>
<protein>
    <submittedName>
        <fullName evidence="1">DUF6415 family natural product biosynthesis protein</fullName>
    </submittedName>
</protein>
<accession>A0ABV5EM85</accession>
<dbReference type="Pfam" id="PF19979">
    <property type="entry name" value="DUF6415"/>
    <property type="match status" value="1"/>
</dbReference>
<dbReference type="RefSeq" id="WP_376736398.1">
    <property type="nucleotide sequence ID" value="NZ_JAYMRP010000065.1"/>
</dbReference>
<gene>
    <name evidence="1" type="ORF">VSS16_35595</name>
</gene>
<evidence type="ECO:0000313" key="2">
    <source>
        <dbReference type="Proteomes" id="UP001585080"/>
    </source>
</evidence>
<dbReference type="Proteomes" id="UP001585080">
    <property type="component" value="Unassembled WGS sequence"/>
</dbReference>
<evidence type="ECO:0000313" key="1">
    <source>
        <dbReference type="EMBL" id="MFB8777970.1"/>
    </source>
</evidence>
<organism evidence="1 2">
    <name type="scientific">Streptomyces broussonetiae</name>
    <dbReference type="NCBI Taxonomy" id="2686304"/>
    <lineage>
        <taxon>Bacteria</taxon>
        <taxon>Bacillati</taxon>
        <taxon>Actinomycetota</taxon>
        <taxon>Actinomycetes</taxon>
        <taxon>Kitasatosporales</taxon>
        <taxon>Streptomycetaceae</taxon>
        <taxon>Streptomyces</taxon>
    </lineage>
</organism>